<dbReference type="GO" id="GO:0045202">
    <property type="term" value="C:synapse"/>
    <property type="evidence" value="ECO:0007669"/>
    <property type="project" value="GOC"/>
</dbReference>
<feature type="coiled-coil region" evidence="1">
    <location>
        <begin position="594"/>
        <end position="656"/>
    </location>
</feature>
<dbReference type="EMBL" id="CAJHNH020004146">
    <property type="protein sequence ID" value="CAG5130632.1"/>
    <property type="molecule type" value="Genomic_DNA"/>
</dbReference>
<feature type="coiled-coil region" evidence="1">
    <location>
        <begin position="335"/>
        <end position="403"/>
    </location>
</feature>
<evidence type="ECO:0000256" key="1">
    <source>
        <dbReference type="SAM" id="Coils"/>
    </source>
</evidence>
<gene>
    <name evidence="3" type="ORF">CUNI_LOCUS16190</name>
</gene>
<keyword evidence="1" id="KW-0175">Coiled coil</keyword>
<keyword evidence="4" id="KW-1185">Reference proteome</keyword>
<accession>A0A8S3ZSG1</accession>
<reference evidence="3" key="1">
    <citation type="submission" date="2021-04" db="EMBL/GenBank/DDBJ databases">
        <authorList>
            <consortium name="Molecular Ecology Group"/>
        </authorList>
    </citation>
    <scope>NUCLEOTIDE SEQUENCE</scope>
</reference>
<evidence type="ECO:0008006" key="5">
    <source>
        <dbReference type="Google" id="ProtNLM"/>
    </source>
</evidence>
<dbReference type="GO" id="GO:0007268">
    <property type="term" value="P:chemical synaptic transmission"/>
    <property type="evidence" value="ECO:0007669"/>
    <property type="project" value="InterPro"/>
</dbReference>
<organism evidence="3 4">
    <name type="scientific">Candidula unifasciata</name>
    <dbReference type="NCBI Taxonomy" id="100452"/>
    <lineage>
        <taxon>Eukaryota</taxon>
        <taxon>Metazoa</taxon>
        <taxon>Spiralia</taxon>
        <taxon>Lophotrochozoa</taxon>
        <taxon>Mollusca</taxon>
        <taxon>Gastropoda</taxon>
        <taxon>Heterobranchia</taxon>
        <taxon>Euthyneura</taxon>
        <taxon>Panpulmonata</taxon>
        <taxon>Eupulmonata</taxon>
        <taxon>Stylommatophora</taxon>
        <taxon>Helicina</taxon>
        <taxon>Helicoidea</taxon>
        <taxon>Geomitridae</taxon>
        <taxon>Candidula</taxon>
    </lineage>
</organism>
<evidence type="ECO:0000256" key="2">
    <source>
        <dbReference type="SAM" id="MobiDB-lite"/>
    </source>
</evidence>
<name>A0A8S3ZSG1_9EUPU</name>
<feature type="compositionally biased region" description="Low complexity" evidence="2">
    <location>
        <begin position="38"/>
        <end position="63"/>
    </location>
</feature>
<evidence type="ECO:0000313" key="3">
    <source>
        <dbReference type="EMBL" id="CAG5130632.1"/>
    </source>
</evidence>
<dbReference type="AlphaFoldDB" id="A0A8S3ZSG1"/>
<evidence type="ECO:0000313" key="4">
    <source>
        <dbReference type="Proteomes" id="UP000678393"/>
    </source>
</evidence>
<dbReference type="PANTHER" id="PTHR36170">
    <property type="entry name" value="CENTROSOMAL PROTEIN OF 89 KDA"/>
    <property type="match status" value="1"/>
</dbReference>
<protein>
    <recommendedName>
        <fullName evidence="5">Centrosomal protein of 89 kDa</fullName>
    </recommendedName>
</protein>
<feature type="compositionally biased region" description="Basic and acidic residues" evidence="2">
    <location>
        <begin position="179"/>
        <end position="190"/>
    </location>
</feature>
<feature type="coiled-coil region" evidence="1">
    <location>
        <begin position="535"/>
        <end position="569"/>
    </location>
</feature>
<comment type="caution">
    <text evidence="3">The sequence shown here is derived from an EMBL/GenBank/DDBJ whole genome shotgun (WGS) entry which is preliminary data.</text>
</comment>
<feature type="compositionally biased region" description="Polar residues" evidence="2">
    <location>
        <begin position="203"/>
        <end position="213"/>
    </location>
</feature>
<feature type="compositionally biased region" description="Basic and acidic residues" evidence="2">
    <location>
        <begin position="228"/>
        <end position="238"/>
    </location>
</feature>
<dbReference type="GO" id="GO:0097539">
    <property type="term" value="C:ciliary transition fiber"/>
    <property type="evidence" value="ECO:0007669"/>
    <property type="project" value="TreeGrafter"/>
</dbReference>
<dbReference type="Proteomes" id="UP000678393">
    <property type="component" value="Unassembled WGS sequence"/>
</dbReference>
<dbReference type="PANTHER" id="PTHR36170:SF1">
    <property type="entry name" value="CENTROSOMAL PROTEIN OF 89 KDA"/>
    <property type="match status" value="1"/>
</dbReference>
<feature type="region of interest" description="Disordered" evidence="2">
    <location>
        <begin position="156"/>
        <end position="243"/>
    </location>
</feature>
<dbReference type="InterPro" id="IPR033545">
    <property type="entry name" value="CEP89"/>
</dbReference>
<proteinExistence type="predicted"/>
<dbReference type="GO" id="GO:0060271">
    <property type="term" value="P:cilium assembly"/>
    <property type="evidence" value="ECO:0007669"/>
    <property type="project" value="InterPro"/>
</dbReference>
<feature type="region of interest" description="Disordered" evidence="2">
    <location>
        <begin position="38"/>
        <end position="82"/>
    </location>
</feature>
<dbReference type="GO" id="GO:0007005">
    <property type="term" value="P:mitochondrion organization"/>
    <property type="evidence" value="ECO:0007669"/>
    <property type="project" value="InterPro"/>
</dbReference>
<dbReference type="GO" id="GO:0005814">
    <property type="term" value="C:centriole"/>
    <property type="evidence" value="ECO:0007669"/>
    <property type="project" value="InterPro"/>
</dbReference>
<sequence>MESKMVGQKNKKKSKTLGAVARALLPSSVFAAVPISGTSPAALTAPSPSSGAAAQPGTSTTAARNQRQPAPPSDDFSEPESSLYDYQQMLDAGYQTVGFGTWPARGKHVQQEAERPSSTFRSSGVYAEPGDIEGVQGRESPVVEMINYVYATPMKKGKQKSSTKNEMDDKSLTGTQKNMHAEMKRIHDLPAEVSETMTRSERQVVSSSYNKLGSSHLPDSGRGSTRPDSPEDNVKLPERSPNLAHVSEQLVRNCRQPAPALDVSAGTEVRHSVKAGEVDETPRMQLSDAEIRFLGRILAVSQGGHGWEHLHSLSGRSSRNDKSKSGQNLAVGVEAEQLKMQNAELKAELQTLRKVAEAVQNEDIESARTLYSQKNLNTLKEENEILKSAVHRLNVELSDYQAKFRPIDEAQLQQTIKINGLPPDGPVPSWLISKKYLAPLFLAYDDHLAKKDEIIEHFKNECASIKTRVEQVVAENQMLRRTGAPGLGGQGDSTEWNHLQEQAKLVLEENQILMEQLEVQTLKSKDMYKAQETEISRMARKLALSEGEKADLERELEQMRVRFREIKHKHDQLVMESDSRVQVHTHINTISDIKRSVTEEKELIEKEIDSVKVRLKASEEERRRLANELIELKAENKGCKAEIAALQKSFQRAQEKMSVLHRAIELSENKEMVTQEQLANVIKVAEKTALERDTVYQVAREQQEESKQTMNRMIQGSAATGKLQLKLKLYQMKASAKLNTIAERLREQDEAFNSQRKEYEREIQHLRSLLKEKEEIIESLHTDKKDVEKELDTMWQVATTENKRIKNILLCGTRKLKDHVHITDALKQEMEHEEILHLSDDCKQF</sequence>
<dbReference type="OrthoDB" id="6622877at2759"/>
<feature type="coiled-coil region" evidence="1">
    <location>
        <begin position="742"/>
        <end position="790"/>
    </location>
</feature>